<dbReference type="STRING" id="1653334.GA0071312_1458"/>
<dbReference type="EMBL" id="FMBM01000002">
    <property type="protein sequence ID" value="SCC80379.1"/>
    <property type="molecule type" value="Genomic_DNA"/>
</dbReference>
<comment type="caution">
    <text evidence="2">The sequence shown here is derived from an EMBL/GenBank/DDBJ whole genome shotgun (WGS) entry which is preliminary data.</text>
</comment>
<dbReference type="Proteomes" id="UP000050497">
    <property type="component" value="Unassembled WGS sequence"/>
</dbReference>
<sequence>MADGNPETHQGGQQIAYLRWLSVLFSAQTGWLRFALQSFALSMIGLLLATGFYILTYPALRAGLMDDPMLLNAFLRQIMASGLLIVFVINAIGFANYRAFVTRGNDGRSTAAVLGADLFTRGFLFFGMHAISYYLAAEYYGSFGGNPLIALQVVAPTLAGAAHMGNLSGVYLWATAISALPFFMVVLAQGTRGRGRFNDLTRAALTRLGRSSGEQTRPGWPHLLLALVLFIVFAAALSIFAALLALIIPVSRG</sequence>
<keyword evidence="1" id="KW-0472">Membrane</keyword>
<dbReference type="OrthoDB" id="7860175at2"/>
<name>A0A0P8A902_9HYPH</name>
<evidence type="ECO:0000256" key="1">
    <source>
        <dbReference type="SAM" id="Phobius"/>
    </source>
</evidence>
<gene>
    <name evidence="3" type="ORF">GA0071312_1458</name>
    <name evidence="2" type="ORF">HLUCCO17_05310</name>
</gene>
<evidence type="ECO:0000313" key="3">
    <source>
        <dbReference type="EMBL" id="SCC80379.1"/>
    </source>
</evidence>
<evidence type="ECO:0000313" key="4">
    <source>
        <dbReference type="Proteomes" id="UP000050497"/>
    </source>
</evidence>
<organism evidence="2 4">
    <name type="scientific">Saliniramus fredricksonii</name>
    <dbReference type="NCBI Taxonomy" id="1653334"/>
    <lineage>
        <taxon>Bacteria</taxon>
        <taxon>Pseudomonadati</taxon>
        <taxon>Pseudomonadota</taxon>
        <taxon>Alphaproteobacteria</taxon>
        <taxon>Hyphomicrobiales</taxon>
        <taxon>Salinarimonadaceae</taxon>
        <taxon>Saliniramus</taxon>
    </lineage>
</organism>
<keyword evidence="5" id="KW-1185">Reference proteome</keyword>
<dbReference type="AlphaFoldDB" id="A0A0P8A902"/>
<reference evidence="2 4" key="1">
    <citation type="submission" date="2015-09" db="EMBL/GenBank/DDBJ databases">
        <title>Identification and resolution of microdiversity through metagenomic sequencing of parallel consortia.</title>
        <authorList>
            <person name="Nelson W.C."/>
            <person name="Romine M.F."/>
            <person name="Lindemann S.R."/>
        </authorList>
    </citation>
    <scope>NUCLEOTIDE SEQUENCE [LARGE SCALE GENOMIC DNA]</scope>
    <source>
        <strain evidence="2">HL-109</strain>
    </source>
</reference>
<keyword evidence="1" id="KW-0812">Transmembrane</keyword>
<feature type="transmembrane region" description="Helical" evidence="1">
    <location>
        <begin position="223"/>
        <end position="248"/>
    </location>
</feature>
<feature type="transmembrane region" description="Helical" evidence="1">
    <location>
        <begin position="118"/>
        <end position="136"/>
    </location>
</feature>
<reference evidence="3 5" key="2">
    <citation type="submission" date="2016-08" db="EMBL/GenBank/DDBJ databases">
        <authorList>
            <person name="Varghese N."/>
            <person name="Submissions Spin"/>
        </authorList>
    </citation>
    <scope>NUCLEOTIDE SEQUENCE [LARGE SCALE GENOMIC DNA]</scope>
    <source>
        <strain evidence="3 5">HL-109</strain>
    </source>
</reference>
<dbReference type="EMBL" id="LJSX01000006">
    <property type="protein sequence ID" value="KPQ11603.1"/>
    <property type="molecule type" value="Genomic_DNA"/>
</dbReference>
<feature type="transmembrane region" description="Helical" evidence="1">
    <location>
        <begin position="78"/>
        <end position="98"/>
    </location>
</feature>
<keyword evidence="1" id="KW-1133">Transmembrane helix</keyword>
<protein>
    <submittedName>
        <fullName evidence="2">Uncharacterized protein</fullName>
    </submittedName>
</protein>
<evidence type="ECO:0000313" key="2">
    <source>
        <dbReference type="EMBL" id="KPQ11603.1"/>
    </source>
</evidence>
<evidence type="ECO:0000313" key="5">
    <source>
        <dbReference type="Proteomes" id="UP000182800"/>
    </source>
</evidence>
<feature type="transmembrane region" description="Helical" evidence="1">
    <location>
        <begin position="170"/>
        <end position="188"/>
    </location>
</feature>
<proteinExistence type="predicted"/>
<dbReference type="Proteomes" id="UP000182800">
    <property type="component" value="Unassembled WGS sequence"/>
</dbReference>
<accession>A0A0P8A902</accession>
<feature type="transmembrane region" description="Helical" evidence="1">
    <location>
        <begin position="34"/>
        <end position="57"/>
    </location>
</feature>
<dbReference type="RefSeq" id="WP_074444410.1">
    <property type="nucleotide sequence ID" value="NZ_FMBM01000002.1"/>
</dbReference>